<dbReference type="Pfam" id="PF00514">
    <property type="entry name" value="Arm"/>
    <property type="match status" value="1"/>
</dbReference>
<protein>
    <recommendedName>
        <fullName evidence="10">Plakophilin 2</fullName>
    </recommendedName>
</protein>
<dbReference type="EMBL" id="JAHRIM010030435">
    <property type="protein sequence ID" value="MEQ2264573.1"/>
    <property type="molecule type" value="Genomic_DNA"/>
</dbReference>
<dbReference type="SMART" id="SM00185">
    <property type="entry name" value="ARM"/>
    <property type="match status" value="3"/>
</dbReference>
<gene>
    <name evidence="8" type="ORF">XENORESO_013009</name>
</gene>
<evidence type="ECO:0000256" key="3">
    <source>
        <dbReference type="ARBA" id="ARBA00022737"/>
    </source>
</evidence>
<keyword evidence="5" id="KW-0965">Cell junction</keyword>
<feature type="non-terminal residue" evidence="8">
    <location>
        <position position="525"/>
    </location>
</feature>
<dbReference type="InterPro" id="IPR028435">
    <property type="entry name" value="Plakophilin/d_Catenin"/>
</dbReference>
<dbReference type="PANTHER" id="PTHR10372:SF25">
    <property type="entry name" value="PLAKOPHILIN-2"/>
    <property type="match status" value="1"/>
</dbReference>
<feature type="repeat" description="ARM" evidence="6">
    <location>
        <begin position="309"/>
        <end position="347"/>
    </location>
</feature>
<evidence type="ECO:0000313" key="9">
    <source>
        <dbReference type="Proteomes" id="UP001444071"/>
    </source>
</evidence>
<keyword evidence="4" id="KW-0130">Cell adhesion</keyword>
<proteinExistence type="inferred from homology"/>
<evidence type="ECO:0000256" key="2">
    <source>
        <dbReference type="ARBA" id="ARBA00005462"/>
    </source>
</evidence>
<comment type="similarity">
    <text evidence="2">Belongs to the beta-catenin family.</text>
</comment>
<accession>A0ABV0W4U2</accession>
<feature type="compositionally biased region" description="Basic and acidic residues" evidence="7">
    <location>
        <begin position="499"/>
        <end position="509"/>
    </location>
</feature>
<evidence type="ECO:0000256" key="6">
    <source>
        <dbReference type="PROSITE-ProRule" id="PRU00259"/>
    </source>
</evidence>
<feature type="region of interest" description="Disordered" evidence="7">
    <location>
        <begin position="495"/>
        <end position="525"/>
    </location>
</feature>
<dbReference type="Gene3D" id="1.25.10.10">
    <property type="entry name" value="Leucine-rich Repeat Variant"/>
    <property type="match status" value="1"/>
</dbReference>
<dbReference type="InterPro" id="IPR016024">
    <property type="entry name" value="ARM-type_fold"/>
</dbReference>
<comment type="caution">
    <text evidence="8">The sequence shown here is derived from an EMBL/GenBank/DDBJ whole genome shotgun (WGS) entry which is preliminary data.</text>
</comment>
<evidence type="ECO:0008006" key="10">
    <source>
        <dbReference type="Google" id="ProtNLM"/>
    </source>
</evidence>
<evidence type="ECO:0000256" key="1">
    <source>
        <dbReference type="ARBA" id="ARBA00004282"/>
    </source>
</evidence>
<name>A0ABV0W4U2_9TELE</name>
<dbReference type="PROSITE" id="PS50176">
    <property type="entry name" value="ARM_REPEAT"/>
    <property type="match status" value="1"/>
</dbReference>
<evidence type="ECO:0000313" key="8">
    <source>
        <dbReference type="EMBL" id="MEQ2264573.1"/>
    </source>
</evidence>
<sequence length="525" mass="58974">MGMSFLQSTLSTKGSFHHEDTSLVLPTQTTAKTSTRTKSDQEIFRVQRQVQLTLRRKKSISNGGVDLQRNTSSSLDDTDGLFTNAKVNRSDINRLSLKSIHAQRLSRGVGASHPHSTQLSHCHSPLMLRALMDCPVGSNSAQQNAFSEKSRDGATCAPIPPPRMYRSNLLRHSGSAKYPSASIAFQQSSRDAWSPRRSVVKYDQHTAQRVMHRMSGPTQQDRSFAWQANVSQRQKSNLPVLHNMEVDMRWQEETPPSQKSVKKHAEMTLYRALNLLQVFDEERLISAAKYIQTQCFQEDEPRNTVFIMNGVEKLLPLLKNDSEEVQCAAAGALRNVVYMNNNSKEVVKKTEGLPVILKALANTRNKETISHLAALLWNLSSDDTIKELFNTKFLNIITKSAVVPGCGMSVAENPKDEMIADPKAFYFATGCLRNLSSAGTNIRKCMRECENLIDSLVYYIQSTVESRKPDDESTEHCVCILQNLTYEAEFDLTSQTTKHQKESEQDTAPKKTVGCFPHRMSKPTE</sequence>
<evidence type="ECO:0000256" key="5">
    <source>
        <dbReference type="ARBA" id="ARBA00022949"/>
    </source>
</evidence>
<dbReference type="InterPro" id="IPR000225">
    <property type="entry name" value="Armadillo"/>
</dbReference>
<organism evidence="8 9">
    <name type="scientific">Xenotaenia resolanae</name>
    <dbReference type="NCBI Taxonomy" id="208358"/>
    <lineage>
        <taxon>Eukaryota</taxon>
        <taxon>Metazoa</taxon>
        <taxon>Chordata</taxon>
        <taxon>Craniata</taxon>
        <taxon>Vertebrata</taxon>
        <taxon>Euteleostomi</taxon>
        <taxon>Actinopterygii</taxon>
        <taxon>Neopterygii</taxon>
        <taxon>Teleostei</taxon>
        <taxon>Neoteleostei</taxon>
        <taxon>Acanthomorphata</taxon>
        <taxon>Ovalentaria</taxon>
        <taxon>Atherinomorphae</taxon>
        <taxon>Cyprinodontiformes</taxon>
        <taxon>Goodeidae</taxon>
        <taxon>Xenotaenia</taxon>
    </lineage>
</organism>
<reference evidence="8 9" key="1">
    <citation type="submission" date="2021-06" db="EMBL/GenBank/DDBJ databases">
        <authorList>
            <person name="Palmer J.M."/>
        </authorList>
    </citation>
    <scope>NUCLEOTIDE SEQUENCE [LARGE SCALE GENOMIC DNA]</scope>
    <source>
        <strain evidence="8 9">XR_2019</strain>
        <tissue evidence="8">Muscle</tissue>
    </source>
</reference>
<evidence type="ECO:0000256" key="4">
    <source>
        <dbReference type="ARBA" id="ARBA00022889"/>
    </source>
</evidence>
<dbReference type="SUPFAM" id="SSF48371">
    <property type="entry name" value="ARM repeat"/>
    <property type="match status" value="1"/>
</dbReference>
<evidence type="ECO:0000256" key="7">
    <source>
        <dbReference type="SAM" id="MobiDB-lite"/>
    </source>
</evidence>
<dbReference type="PANTHER" id="PTHR10372">
    <property type="entry name" value="PLAKOPHILLIN-RELATED"/>
    <property type="match status" value="1"/>
</dbReference>
<dbReference type="Proteomes" id="UP001444071">
    <property type="component" value="Unassembled WGS sequence"/>
</dbReference>
<comment type="subcellular location">
    <subcellularLocation>
        <location evidence="1">Cell junction</location>
    </subcellularLocation>
</comment>
<keyword evidence="3" id="KW-0677">Repeat</keyword>
<keyword evidence="9" id="KW-1185">Reference proteome</keyword>
<dbReference type="InterPro" id="IPR011989">
    <property type="entry name" value="ARM-like"/>
</dbReference>